<dbReference type="RefSeq" id="WP_330151705.1">
    <property type="nucleotide sequence ID" value="NZ_JAUZMZ010000037.1"/>
</dbReference>
<comment type="caution">
    <text evidence="1">The sequence shown here is derived from an EMBL/GenBank/DDBJ whole genome shotgun (WGS) entry which is preliminary data.</text>
</comment>
<reference evidence="1 2" key="1">
    <citation type="submission" date="2023-08" db="EMBL/GenBank/DDBJ databases">
        <authorList>
            <person name="Girao M."/>
            <person name="Carvalho M.F."/>
        </authorList>
    </citation>
    <scope>NUCLEOTIDE SEQUENCE [LARGE SCALE GENOMIC DNA]</scope>
    <source>
        <strain evidence="1 2">CC-R104</strain>
    </source>
</reference>
<organism evidence="1 2">
    <name type="scientific">Rhodococcus chondri</name>
    <dbReference type="NCBI Taxonomy" id="3065941"/>
    <lineage>
        <taxon>Bacteria</taxon>
        <taxon>Bacillati</taxon>
        <taxon>Actinomycetota</taxon>
        <taxon>Actinomycetes</taxon>
        <taxon>Mycobacteriales</taxon>
        <taxon>Nocardiaceae</taxon>
        <taxon>Rhodococcus</taxon>
    </lineage>
</organism>
<feature type="non-terminal residue" evidence="1">
    <location>
        <position position="1"/>
    </location>
</feature>
<sequence>LLVDEAFRHHKALGAGGETVTDPGEIGPALNRAFSSNMPYVLNVLTDTNIAYPRTTTGV</sequence>
<gene>
    <name evidence="1" type="ORF">Q8814_09215</name>
</gene>
<name>A0ABU7JQJ3_9NOCA</name>
<dbReference type="SUPFAM" id="SSF52518">
    <property type="entry name" value="Thiamin diphosphate-binding fold (THDP-binding)"/>
    <property type="match status" value="1"/>
</dbReference>
<dbReference type="InterPro" id="IPR029061">
    <property type="entry name" value="THDP-binding"/>
</dbReference>
<evidence type="ECO:0000313" key="1">
    <source>
        <dbReference type="EMBL" id="MEE2032282.1"/>
    </source>
</evidence>
<accession>A0ABU7JQJ3</accession>
<keyword evidence="2" id="KW-1185">Reference proteome</keyword>
<dbReference type="Gene3D" id="3.40.50.970">
    <property type="match status" value="1"/>
</dbReference>
<dbReference type="Proteomes" id="UP001331936">
    <property type="component" value="Unassembled WGS sequence"/>
</dbReference>
<protein>
    <submittedName>
        <fullName evidence="1">Uncharacterized protein</fullName>
    </submittedName>
</protein>
<dbReference type="EMBL" id="JAUZMZ010000037">
    <property type="protein sequence ID" value="MEE2032282.1"/>
    <property type="molecule type" value="Genomic_DNA"/>
</dbReference>
<proteinExistence type="predicted"/>
<evidence type="ECO:0000313" key="2">
    <source>
        <dbReference type="Proteomes" id="UP001331936"/>
    </source>
</evidence>